<evidence type="ECO:0000313" key="4">
    <source>
        <dbReference type="Proteomes" id="UP000549394"/>
    </source>
</evidence>
<reference evidence="3 4" key="1">
    <citation type="submission" date="2020-08" db="EMBL/GenBank/DDBJ databases">
        <authorList>
            <person name="Hejnol A."/>
        </authorList>
    </citation>
    <scope>NUCLEOTIDE SEQUENCE [LARGE SCALE GENOMIC DNA]</scope>
</reference>
<dbReference type="GO" id="GO:0006396">
    <property type="term" value="P:RNA processing"/>
    <property type="evidence" value="ECO:0007669"/>
    <property type="project" value="InterPro"/>
</dbReference>
<dbReference type="Gene3D" id="3.30.2350.10">
    <property type="entry name" value="Pseudouridine synthase"/>
    <property type="match status" value="1"/>
</dbReference>
<comment type="caution">
    <text evidence="3">The sequence shown here is derived from an EMBL/GenBank/DDBJ whole genome shotgun (WGS) entry which is preliminary data.</text>
</comment>
<gene>
    <name evidence="3" type="ORF">DGYR_LOCUS6199</name>
</gene>
<comment type="similarity">
    <text evidence="1">Belongs to the pseudouridine synthase TruB family.</text>
</comment>
<evidence type="ECO:0000256" key="1">
    <source>
        <dbReference type="ARBA" id="ARBA00008999"/>
    </source>
</evidence>
<proteinExistence type="inferred from homology"/>
<keyword evidence="4" id="KW-1185">Reference proteome</keyword>
<accession>A0A7I8VPP8</accession>
<name>A0A7I8VPP8_9ANNE</name>
<dbReference type="GO" id="GO:0003723">
    <property type="term" value="F:RNA binding"/>
    <property type="evidence" value="ECO:0007669"/>
    <property type="project" value="InterPro"/>
</dbReference>
<organism evidence="3 4">
    <name type="scientific">Dimorphilus gyrociliatus</name>
    <dbReference type="NCBI Taxonomy" id="2664684"/>
    <lineage>
        <taxon>Eukaryota</taxon>
        <taxon>Metazoa</taxon>
        <taxon>Spiralia</taxon>
        <taxon>Lophotrochozoa</taxon>
        <taxon>Annelida</taxon>
        <taxon>Polychaeta</taxon>
        <taxon>Polychaeta incertae sedis</taxon>
        <taxon>Dinophilidae</taxon>
        <taxon>Dimorphilus</taxon>
    </lineage>
</organism>
<dbReference type="SUPFAM" id="SSF55120">
    <property type="entry name" value="Pseudouridine synthase"/>
    <property type="match status" value="1"/>
</dbReference>
<dbReference type="Proteomes" id="UP000549394">
    <property type="component" value="Unassembled WGS sequence"/>
</dbReference>
<dbReference type="PANTHER" id="PTHR13195:SF0">
    <property type="entry name" value="PSEUDOURIDYLATE SYNTHASE TRUB2, MITOCHONDRIAL"/>
    <property type="match status" value="1"/>
</dbReference>
<dbReference type="InterPro" id="IPR039048">
    <property type="entry name" value="Trub2"/>
</dbReference>
<dbReference type="AlphaFoldDB" id="A0A7I8VPP8"/>
<dbReference type="Pfam" id="PF01509">
    <property type="entry name" value="TruB_N"/>
    <property type="match status" value="1"/>
</dbReference>
<dbReference type="GO" id="GO:0009982">
    <property type="term" value="F:pseudouridine synthase activity"/>
    <property type="evidence" value="ECO:0007669"/>
    <property type="project" value="InterPro"/>
</dbReference>
<evidence type="ECO:0000313" key="3">
    <source>
        <dbReference type="EMBL" id="CAD5117697.1"/>
    </source>
</evidence>
<evidence type="ECO:0000259" key="2">
    <source>
        <dbReference type="Pfam" id="PF01509"/>
    </source>
</evidence>
<dbReference type="EMBL" id="CAJFCJ010000007">
    <property type="protein sequence ID" value="CAD5117697.1"/>
    <property type="molecule type" value="Genomic_DNA"/>
</dbReference>
<dbReference type="InterPro" id="IPR020103">
    <property type="entry name" value="PsdUridine_synth_cat_dom_sf"/>
</dbReference>
<dbReference type="InterPro" id="IPR002501">
    <property type="entry name" value="PsdUridine_synth_N"/>
</dbReference>
<dbReference type="OrthoDB" id="9995526at2759"/>
<feature type="domain" description="Pseudouridine synthase II N-terminal" evidence="2">
    <location>
        <begin position="102"/>
        <end position="234"/>
    </location>
</feature>
<sequence length="330" mass="37862">MGTPYAPNIFKALEGVFCVYKPADFSIGRLLYHVRNNIVQDLNKINVRPMRRKFFTDETKKDEDGLPMILDVPDLADHTLVIGPRYTAEDIDLKCITPLHKLSSGVTLLSCQNHSQLRKIQNRFNVRVHHVIGMLGTATNDFTVNGSIVERSKFKHVDHNRIDRVLAGMQAGHQRYMFQACNVDPQSQEAYELAIKGLIRPTDPQAGPVVYGMKCTAFSPPYFTLEIHSVNETCIYLHKLVHELGLELRTNATTVKLRRSNYGRFTTNHALLRKHWTPENIVENINICKKCLEKDRDNEKLIKRIDVTDDNFLLEDEDEEEVHLLPTTNE</sequence>
<dbReference type="PANTHER" id="PTHR13195">
    <property type="entry name" value="PSEUDOURIDINE SYNTHASE-RELATED"/>
    <property type="match status" value="1"/>
</dbReference>
<dbReference type="GO" id="GO:0001522">
    <property type="term" value="P:pseudouridine synthesis"/>
    <property type="evidence" value="ECO:0007669"/>
    <property type="project" value="InterPro"/>
</dbReference>
<protein>
    <submittedName>
        <fullName evidence="3">DgyrCDS6448</fullName>
    </submittedName>
</protein>